<evidence type="ECO:0000256" key="1">
    <source>
        <dbReference type="SAM" id="MobiDB-lite"/>
    </source>
</evidence>
<evidence type="ECO:0000313" key="3">
    <source>
        <dbReference type="Proteomes" id="UP000663651"/>
    </source>
</evidence>
<protein>
    <submittedName>
        <fullName evidence="2">Uncharacterized protein</fullName>
    </submittedName>
</protein>
<accession>A0ABX7Q5P0</accession>
<dbReference type="RefSeq" id="WP_207164102.1">
    <property type="nucleotide sequence ID" value="NZ_CP071382.1"/>
</dbReference>
<evidence type="ECO:0000313" key="2">
    <source>
        <dbReference type="EMBL" id="QSV46320.1"/>
    </source>
</evidence>
<name>A0ABX7Q5P0_9BACT</name>
<reference evidence="2 3" key="1">
    <citation type="submission" date="2021-03" db="EMBL/GenBank/DDBJ databases">
        <title>Geobacter metallireducens gen. nov. sp. nov., a microorganism capable of coupling the complete oxidation of organic compounds to the reduction of iron and other metals.</title>
        <authorList>
            <person name="Li Y."/>
        </authorList>
    </citation>
    <scope>NUCLEOTIDE SEQUENCE [LARGE SCALE GENOMIC DNA]</scope>
    <source>
        <strain evidence="2 3">Jerry-YX</strain>
    </source>
</reference>
<feature type="compositionally biased region" description="Basic and acidic residues" evidence="1">
    <location>
        <begin position="61"/>
        <end position="70"/>
    </location>
</feature>
<organism evidence="2 3">
    <name type="scientific">Geobacter benzoatilyticus</name>
    <dbReference type="NCBI Taxonomy" id="2815309"/>
    <lineage>
        <taxon>Bacteria</taxon>
        <taxon>Pseudomonadati</taxon>
        <taxon>Thermodesulfobacteriota</taxon>
        <taxon>Desulfuromonadia</taxon>
        <taxon>Geobacterales</taxon>
        <taxon>Geobacteraceae</taxon>
        <taxon>Geobacter</taxon>
    </lineage>
</organism>
<dbReference type="EMBL" id="CP071382">
    <property type="protein sequence ID" value="QSV46320.1"/>
    <property type="molecule type" value="Genomic_DNA"/>
</dbReference>
<dbReference type="Proteomes" id="UP000663651">
    <property type="component" value="Chromosome"/>
</dbReference>
<sequence>MLSKRCFAVTATALGRFGKLLLPNPASSVQADGGASTLTPPPQQQTWKAIRGDPFQQPTTDRTRLAELLL</sequence>
<gene>
    <name evidence="2" type="ORF">JZM60_03305</name>
</gene>
<feature type="region of interest" description="Disordered" evidence="1">
    <location>
        <begin position="25"/>
        <end position="70"/>
    </location>
</feature>
<proteinExistence type="predicted"/>
<keyword evidence="3" id="KW-1185">Reference proteome</keyword>